<dbReference type="Proteomes" id="UP000256964">
    <property type="component" value="Unassembled WGS sequence"/>
</dbReference>
<feature type="domain" description="BTB" evidence="2">
    <location>
        <begin position="47"/>
        <end position="110"/>
    </location>
</feature>
<name>A0A371CZH1_9APHY</name>
<dbReference type="SMART" id="SM00225">
    <property type="entry name" value="BTB"/>
    <property type="match status" value="1"/>
</dbReference>
<dbReference type="Gene3D" id="3.30.710.10">
    <property type="entry name" value="Potassium Channel Kv1.1, Chain A"/>
    <property type="match status" value="1"/>
</dbReference>
<dbReference type="InterPro" id="IPR011333">
    <property type="entry name" value="SKP1/BTB/POZ_sf"/>
</dbReference>
<reference evidence="3 4" key="1">
    <citation type="journal article" date="2018" name="Biotechnol. Biofuels">
        <title>Integrative visual omics of the white-rot fungus Polyporus brumalis exposes the biotechnological potential of its oxidative enzymes for delignifying raw plant biomass.</title>
        <authorList>
            <person name="Miyauchi S."/>
            <person name="Rancon A."/>
            <person name="Drula E."/>
            <person name="Hage H."/>
            <person name="Chaduli D."/>
            <person name="Favel A."/>
            <person name="Grisel S."/>
            <person name="Henrissat B."/>
            <person name="Herpoel-Gimbert I."/>
            <person name="Ruiz-Duenas F.J."/>
            <person name="Chevret D."/>
            <person name="Hainaut M."/>
            <person name="Lin J."/>
            <person name="Wang M."/>
            <person name="Pangilinan J."/>
            <person name="Lipzen A."/>
            <person name="Lesage-Meessen L."/>
            <person name="Navarro D."/>
            <person name="Riley R."/>
            <person name="Grigoriev I.V."/>
            <person name="Zhou S."/>
            <person name="Raouche S."/>
            <person name="Rosso M.N."/>
        </authorList>
    </citation>
    <scope>NUCLEOTIDE SEQUENCE [LARGE SCALE GENOMIC DNA]</scope>
    <source>
        <strain evidence="3 4">BRFM 1820</strain>
    </source>
</reference>
<dbReference type="InterPro" id="IPR000210">
    <property type="entry name" value="BTB/POZ_dom"/>
</dbReference>
<evidence type="ECO:0000256" key="1">
    <source>
        <dbReference type="SAM" id="MobiDB-lite"/>
    </source>
</evidence>
<dbReference type="OrthoDB" id="3036049at2759"/>
<gene>
    <name evidence="3" type="ORF">OH76DRAFT_1357408</name>
</gene>
<dbReference type="SUPFAM" id="SSF54695">
    <property type="entry name" value="POZ domain"/>
    <property type="match status" value="1"/>
</dbReference>
<keyword evidence="4" id="KW-1185">Reference proteome</keyword>
<proteinExistence type="predicted"/>
<feature type="compositionally biased region" description="Polar residues" evidence="1">
    <location>
        <begin position="16"/>
        <end position="32"/>
    </location>
</feature>
<protein>
    <recommendedName>
        <fullName evidence="2">BTB domain-containing protein</fullName>
    </recommendedName>
</protein>
<sequence length="347" mass="39221">MAQDAPSRKRARTTSDEQPTADASETHSSLSVPGNLQRHEEFWFHDGNIILIARNTAFRVYQGLLSAQSTIFQDMFSSSTSRPDEVYEGCPTVRLSDSPEELSHFLRMLFPKSQRRLYRSPDEPAFSFDQIFAITRLAHKYGVEDLQKQALFVLQEYYFTTDFDRWEVDHVGAVKLETIHAIGVVNLARLTDTPTMLPVGLYMCCSLEGSLLDGWCREDDQVEHIYIEDTKRCLDARGKLAQEAFTLVAKIFLPTASETCLRKPSCTLILHVIFGQAVKHDTAGSATVLESWKSFIRDMAAASGLCSPCTHELLQRDVQERRALWDRLPEIFSIEVPGWGSHAPTAQ</sequence>
<feature type="region of interest" description="Disordered" evidence="1">
    <location>
        <begin position="1"/>
        <end position="32"/>
    </location>
</feature>
<evidence type="ECO:0000259" key="2">
    <source>
        <dbReference type="PROSITE" id="PS50097"/>
    </source>
</evidence>
<dbReference type="AlphaFoldDB" id="A0A371CZH1"/>
<evidence type="ECO:0000313" key="4">
    <source>
        <dbReference type="Proteomes" id="UP000256964"/>
    </source>
</evidence>
<accession>A0A371CZH1</accession>
<evidence type="ECO:0000313" key="3">
    <source>
        <dbReference type="EMBL" id="RDX45681.1"/>
    </source>
</evidence>
<dbReference type="EMBL" id="KZ857435">
    <property type="protein sequence ID" value="RDX45681.1"/>
    <property type="molecule type" value="Genomic_DNA"/>
</dbReference>
<organism evidence="3 4">
    <name type="scientific">Lentinus brumalis</name>
    <dbReference type="NCBI Taxonomy" id="2498619"/>
    <lineage>
        <taxon>Eukaryota</taxon>
        <taxon>Fungi</taxon>
        <taxon>Dikarya</taxon>
        <taxon>Basidiomycota</taxon>
        <taxon>Agaricomycotina</taxon>
        <taxon>Agaricomycetes</taxon>
        <taxon>Polyporales</taxon>
        <taxon>Polyporaceae</taxon>
        <taxon>Lentinus</taxon>
    </lineage>
</organism>
<dbReference type="PROSITE" id="PS50097">
    <property type="entry name" value="BTB"/>
    <property type="match status" value="1"/>
</dbReference>